<evidence type="ECO:0000313" key="1">
    <source>
        <dbReference type="EMBL" id="MBK9981856.1"/>
    </source>
</evidence>
<evidence type="ECO:0000313" key="2">
    <source>
        <dbReference type="Proteomes" id="UP000808337"/>
    </source>
</evidence>
<name>A0A9D7ST85_9BACT</name>
<organism evidence="1 2">
    <name type="scientific">Candidatus Opimibacter skivensis</name>
    <dbReference type="NCBI Taxonomy" id="2982028"/>
    <lineage>
        <taxon>Bacteria</taxon>
        <taxon>Pseudomonadati</taxon>
        <taxon>Bacteroidota</taxon>
        <taxon>Saprospiria</taxon>
        <taxon>Saprospirales</taxon>
        <taxon>Saprospiraceae</taxon>
        <taxon>Candidatus Opimibacter</taxon>
    </lineage>
</organism>
<accession>A0A9D7ST85</accession>
<protein>
    <submittedName>
        <fullName evidence="1">Uncharacterized protein</fullName>
    </submittedName>
</protein>
<dbReference type="AlphaFoldDB" id="A0A9D7ST85"/>
<sequence length="230" mass="25138">MGYWTAPWILLLICWFSPGKPKSIPKTVIDGRALFSSCNLIVDAGHDTSICIGGQLILQGSIIGDSAFLEWTPHDGLNDPFVLHPTATIDSAITYTLTALGFDTANHNLVVNSNFEQGNTGFYSEQTFVSDMPGMQNEMYPNGTYTLIDNPILVNDTWPNCADHTGGAGVNMMLINGTSTIDTVWCQTIPVLPYHYYMFTGWACPFNVNAPPTLLVSFNGGLSDTLLVFR</sequence>
<gene>
    <name evidence="1" type="ORF">IPP15_05435</name>
</gene>
<reference evidence="1 2" key="1">
    <citation type="submission" date="2020-10" db="EMBL/GenBank/DDBJ databases">
        <title>Connecting structure to function with the recovery of over 1000 high-quality activated sludge metagenome-assembled genomes encoding full-length rRNA genes using long-read sequencing.</title>
        <authorList>
            <person name="Singleton C.M."/>
            <person name="Petriglieri F."/>
            <person name="Kristensen J.M."/>
            <person name="Kirkegaard R.H."/>
            <person name="Michaelsen T.Y."/>
            <person name="Andersen M.H."/>
            <person name="Karst S.M."/>
            <person name="Dueholm M.S."/>
            <person name="Nielsen P.H."/>
            <person name="Albertsen M."/>
        </authorList>
    </citation>
    <scope>NUCLEOTIDE SEQUENCE [LARGE SCALE GENOMIC DNA]</scope>
    <source>
        <strain evidence="1">Ribe_18-Q3-R11-54_MAXAC.273</strain>
    </source>
</reference>
<comment type="caution">
    <text evidence="1">The sequence shown here is derived from an EMBL/GenBank/DDBJ whole genome shotgun (WGS) entry which is preliminary data.</text>
</comment>
<proteinExistence type="predicted"/>
<dbReference type="Proteomes" id="UP000808337">
    <property type="component" value="Unassembled WGS sequence"/>
</dbReference>
<dbReference type="EMBL" id="JADKGY010000001">
    <property type="protein sequence ID" value="MBK9981856.1"/>
    <property type="molecule type" value="Genomic_DNA"/>
</dbReference>